<comment type="caution">
    <text evidence="1">The sequence shown here is derived from an EMBL/GenBank/DDBJ whole genome shotgun (WGS) entry which is preliminary data.</text>
</comment>
<evidence type="ECO:0000313" key="2">
    <source>
        <dbReference type="Proteomes" id="UP000029995"/>
    </source>
</evidence>
<dbReference type="RefSeq" id="WP_034831456.1">
    <property type="nucleotide sequence ID" value="NZ_JANX01000012.1"/>
</dbReference>
<reference evidence="1 2" key="1">
    <citation type="submission" date="2014-01" db="EMBL/GenBank/DDBJ databases">
        <title>Genome sequence determination for a cystic fibrosis isolate, Inquilinus limosus.</title>
        <authorList>
            <person name="Pino M."/>
            <person name="Di Conza J."/>
            <person name="Gutkind G."/>
        </authorList>
    </citation>
    <scope>NUCLEOTIDE SEQUENCE [LARGE SCALE GENOMIC DNA]</scope>
    <source>
        <strain evidence="1 2">MP06</strain>
    </source>
</reference>
<dbReference type="PANTHER" id="PTHR35399:SF4">
    <property type="entry name" value="MEMBRANE PROTEIN"/>
    <property type="match status" value="1"/>
</dbReference>
<dbReference type="InterPro" id="IPR008557">
    <property type="entry name" value="PhoX"/>
</dbReference>
<dbReference type="Pfam" id="PF05787">
    <property type="entry name" value="PhoX"/>
    <property type="match status" value="2"/>
</dbReference>
<dbReference type="InterPro" id="IPR006311">
    <property type="entry name" value="TAT_signal"/>
</dbReference>
<dbReference type="PROSITE" id="PS51318">
    <property type="entry name" value="TAT"/>
    <property type="match status" value="1"/>
</dbReference>
<dbReference type="Proteomes" id="UP000029995">
    <property type="component" value="Unassembled WGS sequence"/>
</dbReference>
<sequence>MTDTPTRRHVLQGGGAALALGAIGSLGALSQRQAQAAATGENWTAPVRSPYGPLAPAADESTGLPLLLLPPGFRYSSFSWTGDRMADGQPVPRAHDGMAVMHGKGGRWFDFGFGHGHGHGRGDELVLVRNHEISAAGTMITAPGTYDTGTVDASGSRAGGGTTTLRFRNGRWISAEASLAGTTQNCAGGRTPWGTWLSCEEVKTNARSSAGRRHGYVFEVHPEAERTTGRPLTAMGRFSHEAVAIDPRTGIIYLTEDDRNKSGLYRFIPDDRSGRYGALEHGGRLQAARVRRKPNADLVVAHVGDTYQLEWVDIEQPDMDAVTAPVGFPDIGAGEMLSGPFAQSWAEGGLRMSRGEGIFYADGRMFIVDTSTGKEPSGRLGRGYGAVWVLDLFTQRLRALFVSDSQIAAHNPDNVTVSPRGGVVLCEDPDAAPSGSPDNFGPGTRLVALTRTGAPFYLLKNNVELTAGQIADAGKAIAEGDYRTSEFAGACWSPEGRTLFVNIQTPGITFAITGPWERGPL</sequence>
<proteinExistence type="predicted"/>
<gene>
    <name evidence="1" type="ORF">P409_02520</name>
</gene>
<dbReference type="SUPFAM" id="SSF63825">
    <property type="entry name" value="YWTD domain"/>
    <property type="match status" value="1"/>
</dbReference>
<dbReference type="EMBL" id="JANX01000012">
    <property type="protein sequence ID" value="KGM35775.1"/>
    <property type="molecule type" value="Genomic_DNA"/>
</dbReference>
<dbReference type="OrthoDB" id="9801383at2"/>
<evidence type="ECO:0000313" key="1">
    <source>
        <dbReference type="EMBL" id="KGM35775.1"/>
    </source>
</evidence>
<accession>A0A0A0DCM7</accession>
<protein>
    <submittedName>
        <fullName evidence="1">Phosphatase</fullName>
    </submittedName>
</protein>
<name>A0A0A0DCM7_9PROT</name>
<organism evidence="1 2">
    <name type="scientific">Inquilinus limosus MP06</name>
    <dbReference type="NCBI Taxonomy" id="1398085"/>
    <lineage>
        <taxon>Bacteria</taxon>
        <taxon>Pseudomonadati</taxon>
        <taxon>Pseudomonadota</taxon>
        <taxon>Alphaproteobacteria</taxon>
        <taxon>Rhodospirillales</taxon>
        <taxon>Rhodospirillaceae</taxon>
        <taxon>Inquilinus</taxon>
    </lineage>
</organism>
<dbReference type="PANTHER" id="PTHR35399">
    <property type="entry name" value="SLR8030 PROTEIN"/>
    <property type="match status" value="1"/>
</dbReference>
<dbReference type="AlphaFoldDB" id="A0A0A0DCM7"/>